<proteinExistence type="predicted"/>
<dbReference type="EMBL" id="EAAA01002641">
    <property type="status" value="NOT_ANNOTATED_CDS"/>
    <property type="molecule type" value="Genomic_DNA"/>
</dbReference>
<dbReference type="InterPro" id="IPR002110">
    <property type="entry name" value="Ankyrin_rpt"/>
</dbReference>
<feature type="domain" description="Fibronectin type-III" evidence="3">
    <location>
        <begin position="38"/>
        <end position="134"/>
    </location>
</feature>
<dbReference type="InterPro" id="IPR036770">
    <property type="entry name" value="Ankyrin_rpt-contain_sf"/>
</dbReference>
<dbReference type="InterPro" id="IPR036116">
    <property type="entry name" value="FN3_sf"/>
</dbReference>
<dbReference type="Pfam" id="PF00041">
    <property type="entry name" value="fn3"/>
    <property type="match status" value="1"/>
</dbReference>
<dbReference type="InParanoid" id="F7AA36"/>
<dbReference type="SUPFAM" id="SSF48403">
    <property type="entry name" value="Ankyrin repeat"/>
    <property type="match status" value="1"/>
</dbReference>
<keyword evidence="5" id="KW-1185">Reference proteome</keyword>
<dbReference type="Gene3D" id="2.60.40.10">
    <property type="entry name" value="Immunoglobulins"/>
    <property type="match status" value="1"/>
</dbReference>
<dbReference type="InterPro" id="IPR003961">
    <property type="entry name" value="FN3_dom"/>
</dbReference>
<feature type="repeat" description="ANK" evidence="1">
    <location>
        <begin position="169"/>
        <end position="201"/>
    </location>
</feature>
<accession>F7AA36</accession>
<dbReference type="InterPro" id="IPR013783">
    <property type="entry name" value="Ig-like_fold"/>
</dbReference>
<reference evidence="4" key="3">
    <citation type="submission" date="2025-08" db="UniProtKB">
        <authorList>
            <consortium name="Ensembl"/>
        </authorList>
    </citation>
    <scope>IDENTIFICATION</scope>
</reference>
<dbReference type="OrthoDB" id="9995210at2759"/>
<gene>
    <name evidence="4" type="primary">LOC100185700</name>
</gene>
<sequence length="370" mass="40631">MLQRLSKSAHRVQADGAESSRNSSRNGTTNHYENGVLAPQSPVVAKVDHHSIELSWEQPSDGASLKGDKRLKYELQEEDRRTHEYSTVYIGYGENYKIEGLDPLHAYNYRLKVSTSDGDVSFSPNLHVYTTNEPYTSDQLHRATIKGDIEMVTKIMESREVNVDVHDKFGFTPLMNACQKGYLNIVEYLIESRADVNATNSSGKNSLMMACYSGHGPVVQRLKEAGANWNSADRGGSSPLHWAIDGQNCALIQWILDDGAKVDLKAASSGWTPLIRCAAITGNAEVAAVLLSAGANVNAVDHDGKTALMIASLNGHLKLVELLLESGADTKIRSGHGKTALEMAMSFDRRPIVKLFEEMQRSHTNVTTTK</sequence>
<dbReference type="SUPFAM" id="SSF49265">
    <property type="entry name" value="Fibronectin type III"/>
    <property type="match status" value="1"/>
</dbReference>
<evidence type="ECO:0000259" key="3">
    <source>
        <dbReference type="PROSITE" id="PS50853"/>
    </source>
</evidence>
<dbReference type="SMART" id="SM00248">
    <property type="entry name" value="ANK"/>
    <property type="match status" value="7"/>
</dbReference>
<dbReference type="PANTHER" id="PTHR24183:SF1">
    <property type="entry name" value="FIBRONECTIN TYPE 3 AND ANKYRIN REPEAT DOMAINS PROTEIN 1"/>
    <property type="match status" value="1"/>
</dbReference>
<dbReference type="GeneID" id="100185700"/>
<dbReference type="SMART" id="SM00060">
    <property type="entry name" value="FN3"/>
    <property type="match status" value="1"/>
</dbReference>
<organism evidence="4 5">
    <name type="scientific">Ciona intestinalis</name>
    <name type="common">Transparent sea squirt</name>
    <name type="synonym">Ascidia intestinalis</name>
    <dbReference type="NCBI Taxonomy" id="7719"/>
    <lineage>
        <taxon>Eukaryota</taxon>
        <taxon>Metazoa</taxon>
        <taxon>Chordata</taxon>
        <taxon>Tunicata</taxon>
        <taxon>Ascidiacea</taxon>
        <taxon>Phlebobranchia</taxon>
        <taxon>Cionidae</taxon>
        <taxon>Ciona</taxon>
    </lineage>
</organism>
<feature type="repeat" description="ANK" evidence="1">
    <location>
        <begin position="235"/>
        <end position="267"/>
    </location>
</feature>
<dbReference type="Proteomes" id="UP000008144">
    <property type="component" value="Chromosome 8"/>
</dbReference>
<dbReference type="PRINTS" id="PR01415">
    <property type="entry name" value="ANKYRIN"/>
</dbReference>
<evidence type="ECO:0000256" key="1">
    <source>
        <dbReference type="PROSITE-ProRule" id="PRU00023"/>
    </source>
</evidence>
<dbReference type="Ensembl" id="ENSCINT00000004241.3">
    <property type="protein sequence ID" value="ENSCINP00000004241.3"/>
    <property type="gene ID" value="ENSCING00000002090.3"/>
</dbReference>
<feature type="repeat" description="ANK" evidence="1">
    <location>
        <begin position="303"/>
        <end position="335"/>
    </location>
</feature>
<dbReference type="KEGG" id="cin:100185700"/>
<dbReference type="OMA" id="NFGHRLR"/>
<feature type="repeat" description="ANK" evidence="1">
    <location>
        <begin position="202"/>
        <end position="234"/>
    </location>
</feature>
<dbReference type="PANTHER" id="PTHR24183">
    <property type="entry name" value="FIBRONECTIN TYPE 3 AND ANKYRIN REPEAT DOMAINS PROTEIN 1"/>
    <property type="match status" value="1"/>
</dbReference>
<dbReference type="AlphaFoldDB" id="F7AA36"/>
<evidence type="ECO:0000256" key="2">
    <source>
        <dbReference type="SAM" id="MobiDB-lite"/>
    </source>
</evidence>
<dbReference type="Pfam" id="PF12796">
    <property type="entry name" value="Ank_2"/>
    <property type="match status" value="2"/>
</dbReference>
<dbReference type="GeneTree" id="ENSGT00940000160878"/>
<dbReference type="HOGENOM" id="CLU_000134_5_0_1"/>
<dbReference type="Gene3D" id="1.25.40.20">
    <property type="entry name" value="Ankyrin repeat-containing domain"/>
    <property type="match status" value="2"/>
</dbReference>
<keyword evidence="1" id="KW-0040">ANK repeat</keyword>
<feature type="region of interest" description="Disordered" evidence="2">
    <location>
        <begin position="1"/>
        <end position="39"/>
    </location>
</feature>
<dbReference type="GO" id="GO:0005634">
    <property type="term" value="C:nucleus"/>
    <property type="evidence" value="ECO:0000318"/>
    <property type="project" value="GO_Central"/>
</dbReference>
<protein>
    <submittedName>
        <fullName evidence="4">Fibronectin type 3 and ankyrin repeat domains protein 1</fullName>
    </submittedName>
</protein>
<dbReference type="PROSITE" id="PS50297">
    <property type="entry name" value="ANK_REP_REGION"/>
    <property type="match status" value="4"/>
</dbReference>
<dbReference type="PROSITE" id="PS50853">
    <property type="entry name" value="FN3"/>
    <property type="match status" value="1"/>
</dbReference>
<reference evidence="4" key="4">
    <citation type="submission" date="2025-09" db="UniProtKB">
        <authorList>
            <consortium name="Ensembl"/>
        </authorList>
    </citation>
    <scope>IDENTIFICATION</scope>
</reference>
<evidence type="ECO:0000313" key="4">
    <source>
        <dbReference type="Ensembl" id="ENSCINP00000004241.3"/>
    </source>
</evidence>
<dbReference type="RefSeq" id="XP_002126364.1">
    <property type="nucleotide sequence ID" value="XM_002126328.5"/>
</dbReference>
<dbReference type="STRING" id="7719.ENSCINP00000004241"/>
<accession>A0A1W2W7N6</accession>
<name>F7AA36_CIOIN</name>
<evidence type="ECO:0000313" key="5">
    <source>
        <dbReference type="Proteomes" id="UP000008144"/>
    </source>
</evidence>
<feature type="repeat" description="ANK" evidence="1">
    <location>
        <begin position="278"/>
        <end position="302"/>
    </location>
</feature>
<reference evidence="4" key="2">
    <citation type="journal article" date="2008" name="Genome Biol.">
        <title>Improved genome assembly and evidence-based global gene model set for the chordate Ciona intestinalis: new insight into intron and operon populations.</title>
        <authorList>
            <person name="Satou Y."/>
            <person name="Mineta K."/>
            <person name="Ogasawara M."/>
            <person name="Sasakura Y."/>
            <person name="Shoguchi E."/>
            <person name="Ueno K."/>
            <person name="Yamada L."/>
            <person name="Matsumoto J."/>
            <person name="Wasserscheid J."/>
            <person name="Dewar K."/>
            <person name="Wiley G.B."/>
            <person name="Macmil S.L."/>
            <person name="Roe B.A."/>
            <person name="Zeller R.W."/>
            <person name="Hastings K.E."/>
            <person name="Lemaire P."/>
            <person name="Lindquist E."/>
            <person name="Endo T."/>
            <person name="Hotta K."/>
            <person name="Inaba K."/>
        </authorList>
    </citation>
    <scope>NUCLEOTIDE SEQUENCE [LARGE SCALE GENOMIC DNA]</scope>
    <source>
        <strain evidence="4">wild type</strain>
    </source>
</reference>
<dbReference type="CDD" id="cd00063">
    <property type="entry name" value="FN3"/>
    <property type="match status" value="1"/>
</dbReference>
<dbReference type="PROSITE" id="PS50088">
    <property type="entry name" value="ANK_REPEAT"/>
    <property type="match status" value="5"/>
</dbReference>
<reference evidence="5" key="1">
    <citation type="journal article" date="2002" name="Science">
        <title>The draft genome of Ciona intestinalis: insights into chordate and vertebrate origins.</title>
        <authorList>
            <person name="Dehal P."/>
            <person name="Satou Y."/>
            <person name="Campbell R.K."/>
            <person name="Chapman J."/>
            <person name="Degnan B."/>
            <person name="De Tomaso A."/>
            <person name="Davidson B."/>
            <person name="Di Gregorio A."/>
            <person name="Gelpke M."/>
            <person name="Goodstein D.M."/>
            <person name="Harafuji N."/>
            <person name="Hastings K.E."/>
            <person name="Ho I."/>
            <person name="Hotta K."/>
            <person name="Huang W."/>
            <person name="Kawashima T."/>
            <person name="Lemaire P."/>
            <person name="Martinez D."/>
            <person name="Meinertzhagen I.A."/>
            <person name="Necula S."/>
            <person name="Nonaka M."/>
            <person name="Putnam N."/>
            <person name="Rash S."/>
            <person name="Saiga H."/>
            <person name="Satake M."/>
            <person name="Terry A."/>
            <person name="Yamada L."/>
            <person name="Wang H.G."/>
            <person name="Awazu S."/>
            <person name="Azumi K."/>
            <person name="Boore J."/>
            <person name="Branno M."/>
            <person name="Chin-Bow S."/>
            <person name="DeSantis R."/>
            <person name="Doyle S."/>
            <person name="Francino P."/>
            <person name="Keys D.N."/>
            <person name="Haga S."/>
            <person name="Hayashi H."/>
            <person name="Hino K."/>
            <person name="Imai K.S."/>
            <person name="Inaba K."/>
            <person name="Kano S."/>
            <person name="Kobayashi K."/>
            <person name="Kobayashi M."/>
            <person name="Lee B.I."/>
            <person name="Makabe K.W."/>
            <person name="Manohar C."/>
            <person name="Matassi G."/>
            <person name="Medina M."/>
            <person name="Mochizuki Y."/>
            <person name="Mount S."/>
            <person name="Morishita T."/>
            <person name="Miura S."/>
            <person name="Nakayama A."/>
            <person name="Nishizaka S."/>
            <person name="Nomoto H."/>
            <person name="Ohta F."/>
            <person name="Oishi K."/>
            <person name="Rigoutsos I."/>
            <person name="Sano M."/>
            <person name="Sasaki A."/>
            <person name="Sasakura Y."/>
            <person name="Shoguchi E."/>
            <person name="Shin-i T."/>
            <person name="Spagnuolo A."/>
            <person name="Stainier D."/>
            <person name="Suzuki M.M."/>
            <person name="Tassy O."/>
            <person name="Takatori N."/>
            <person name="Tokuoka M."/>
            <person name="Yagi K."/>
            <person name="Yoshizaki F."/>
            <person name="Wada S."/>
            <person name="Zhang C."/>
            <person name="Hyatt P.D."/>
            <person name="Larimer F."/>
            <person name="Detter C."/>
            <person name="Doggett N."/>
            <person name="Glavina T."/>
            <person name="Hawkins T."/>
            <person name="Richardson P."/>
            <person name="Lucas S."/>
            <person name="Kohara Y."/>
            <person name="Levine M."/>
            <person name="Satoh N."/>
            <person name="Rokhsar D.S."/>
        </authorList>
    </citation>
    <scope>NUCLEOTIDE SEQUENCE [LARGE SCALE GENOMIC DNA]</scope>
</reference>